<reference evidence="2 3" key="1">
    <citation type="submission" date="2019-03" db="EMBL/GenBank/DDBJ databases">
        <title>First draft genome of Liparis tanakae, snailfish: a comprehensive survey of snailfish specific genes.</title>
        <authorList>
            <person name="Kim W."/>
            <person name="Song I."/>
            <person name="Jeong J.-H."/>
            <person name="Kim D."/>
            <person name="Kim S."/>
            <person name="Ryu S."/>
            <person name="Song J.Y."/>
            <person name="Lee S.K."/>
        </authorList>
    </citation>
    <scope>NUCLEOTIDE SEQUENCE [LARGE SCALE GENOMIC DNA]</scope>
    <source>
        <tissue evidence="2">Muscle</tissue>
    </source>
</reference>
<feature type="region of interest" description="Disordered" evidence="1">
    <location>
        <begin position="44"/>
        <end position="77"/>
    </location>
</feature>
<proteinExistence type="predicted"/>
<feature type="compositionally biased region" description="Basic and acidic residues" evidence="1">
    <location>
        <begin position="68"/>
        <end position="77"/>
    </location>
</feature>
<protein>
    <submittedName>
        <fullName evidence="2">Uncharacterized protein</fullName>
    </submittedName>
</protein>
<evidence type="ECO:0000313" key="3">
    <source>
        <dbReference type="Proteomes" id="UP000314294"/>
    </source>
</evidence>
<dbReference type="Proteomes" id="UP000314294">
    <property type="component" value="Unassembled WGS sequence"/>
</dbReference>
<comment type="caution">
    <text evidence="2">The sequence shown here is derived from an EMBL/GenBank/DDBJ whole genome shotgun (WGS) entry which is preliminary data.</text>
</comment>
<dbReference type="EMBL" id="SRLO01000389">
    <property type="protein sequence ID" value="TNN58084.1"/>
    <property type="molecule type" value="Genomic_DNA"/>
</dbReference>
<sequence>MVKAGLSHHKRFSSKKTAVHDKSLASEFCVLRMQTTSQLLGAPVMAASGSPSHQLQDKRSWGLAQRGGKPERKKSQT</sequence>
<gene>
    <name evidence="2" type="ORF">EYF80_031683</name>
</gene>
<name>A0A4Z2GZR4_9TELE</name>
<evidence type="ECO:0000313" key="2">
    <source>
        <dbReference type="EMBL" id="TNN58084.1"/>
    </source>
</evidence>
<organism evidence="2 3">
    <name type="scientific">Liparis tanakae</name>
    <name type="common">Tanaka's snailfish</name>
    <dbReference type="NCBI Taxonomy" id="230148"/>
    <lineage>
        <taxon>Eukaryota</taxon>
        <taxon>Metazoa</taxon>
        <taxon>Chordata</taxon>
        <taxon>Craniata</taxon>
        <taxon>Vertebrata</taxon>
        <taxon>Euteleostomi</taxon>
        <taxon>Actinopterygii</taxon>
        <taxon>Neopterygii</taxon>
        <taxon>Teleostei</taxon>
        <taxon>Neoteleostei</taxon>
        <taxon>Acanthomorphata</taxon>
        <taxon>Eupercaria</taxon>
        <taxon>Perciformes</taxon>
        <taxon>Cottioidei</taxon>
        <taxon>Cottales</taxon>
        <taxon>Liparidae</taxon>
        <taxon>Liparis</taxon>
    </lineage>
</organism>
<evidence type="ECO:0000256" key="1">
    <source>
        <dbReference type="SAM" id="MobiDB-lite"/>
    </source>
</evidence>
<dbReference type="AlphaFoldDB" id="A0A4Z2GZR4"/>
<accession>A0A4Z2GZR4</accession>
<keyword evidence="3" id="KW-1185">Reference proteome</keyword>